<dbReference type="EMBL" id="JASNWA010000011">
    <property type="protein sequence ID" value="KAK3167690.1"/>
    <property type="molecule type" value="Genomic_DNA"/>
</dbReference>
<organism evidence="4 5">
    <name type="scientific">Lepraria neglecta</name>
    <dbReference type="NCBI Taxonomy" id="209136"/>
    <lineage>
        <taxon>Eukaryota</taxon>
        <taxon>Fungi</taxon>
        <taxon>Dikarya</taxon>
        <taxon>Ascomycota</taxon>
        <taxon>Pezizomycotina</taxon>
        <taxon>Lecanoromycetes</taxon>
        <taxon>OSLEUM clade</taxon>
        <taxon>Lecanoromycetidae</taxon>
        <taxon>Lecanorales</taxon>
        <taxon>Lecanorineae</taxon>
        <taxon>Stereocaulaceae</taxon>
        <taxon>Lepraria</taxon>
    </lineage>
</organism>
<dbReference type="InterPro" id="IPR036291">
    <property type="entry name" value="NAD(P)-bd_dom_sf"/>
</dbReference>
<name>A0AAD9YXA3_9LECA</name>
<protein>
    <recommendedName>
        <fullName evidence="6">NAD(P)-binding protein</fullName>
    </recommendedName>
</protein>
<dbReference type="PANTHER" id="PTHR24320:SF282">
    <property type="entry name" value="WW DOMAIN-CONTAINING OXIDOREDUCTASE"/>
    <property type="match status" value="1"/>
</dbReference>
<reference evidence="4" key="1">
    <citation type="submission" date="2022-11" db="EMBL/GenBank/DDBJ databases">
        <title>Chromosomal genome sequence assembly and mating type (MAT) locus characterization of the leprose asexual lichenized fungus Lepraria neglecta (Nyl.) Erichsen.</title>
        <authorList>
            <person name="Allen J.L."/>
            <person name="Pfeffer B."/>
        </authorList>
    </citation>
    <scope>NUCLEOTIDE SEQUENCE</scope>
    <source>
        <strain evidence="4">Allen 5258</strain>
    </source>
</reference>
<evidence type="ECO:0000313" key="5">
    <source>
        <dbReference type="Proteomes" id="UP001276659"/>
    </source>
</evidence>
<comment type="caution">
    <text evidence="4">The sequence shown here is derived from an EMBL/GenBank/DDBJ whole genome shotgun (WGS) entry which is preliminary data.</text>
</comment>
<dbReference type="SUPFAM" id="SSF51735">
    <property type="entry name" value="NAD(P)-binding Rossmann-fold domains"/>
    <property type="match status" value="1"/>
</dbReference>
<evidence type="ECO:0000256" key="2">
    <source>
        <dbReference type="ARBA" id="ARBA00022857"/>
    </source>
</evidence>
<evidence type="ECO:0000313" key="4">
    <source>
        <dbReference type="EMBL" id="KAK3167690.1"/>
    </source>
</evidence>
<evidence type="ECO:0008006" key="6">
    <source>
        <dbReference type="Google" id="ProtNLM"/>
    </source>
</evidence>
<dbReference type="Proteomes" id="UP001276659">
    <property type="component" value="Unassembled WGS sequence"/>
</dbReference>
<accession>A0AAD9YXA3</accession>
<sequence length="237" mass="25224">MLIHAEGATANNATRVPTIPFELTPDGIETLVAINHIGHFVFTTSLLPLLQRTAELPNSDVRVITISSSNHTSPTSVDFTSEAAFQLTQGKPGAVNIDRFLTAIVRYSYTKLLNVLFANELQRRVLAPAKKTVTNPIVSLSLNPGIVATSGVVGKLPPLLKVPLQMFSTSALDGAATTLVAATAPVVRQKADRYFGSYLNPGGALGNSSDLSLDAGKARELWYLSENAVADVLKGDR</sequence>
<dbReference type="Gene3D" id="3.40.50.720">
    <property type="entry name" value="NAD(P)-binding Rossmann-like Domain"/>
    <property type="match status" value="1"/>
</dbReference>
<comment type="similarity">
    <text evidence="1">Belongs to the short-chain dehydrogenases/reductases (SDR) family.</text>
</comment>
<dbReference type="AlphaFoldDB" id="A0AAD9YXA3"/>
<keyword evidence="5" id="KW-1185">Reference proteome</keyword>
<keyword evidence="2" id="KW-0521">NADP</keyword>
<evidence type="ECO:0000256" key="3">
    <source>
        <dbReference type="ARBA" id="ARBA00023002"/>
    </source>
</evidence>
<dbReference type="PANTHER" id="PTHR24320">
    <property type="entry name" value="RETINOL DEHYDROGENASE"/>
    <property type="match status" value="1"/>
</dbReference>
<gene>
    <name evidence="4" type="ORF">OEA41_010817</name>
</gene>
<evidence type="ECO:0000256" key="1">
    <source>
        <dbReference type="ARBA" id="ARBA00006484"/>
    </source>
</evidence>
<proteinExistence type="inferred from homology"/>
<keyword evidence="3" id="KW-0560">Oxidoreductase</keyword>
<dbReference type="GO" id="GO:0016491">
    <property type="term" value="F:oxidoreductase activity"/>
    <property type="evidence" value="ECO:0007669"/>
    <property type="project" value="UniProtKB-KW"/>
</dbReference>